<evidence type="ECO:0000313" key="3">
    <source>
        <dbReference type="Proteomes" id="UP000242913"/>
    </source>
</evidence>
<protein>
    <submittedName>
        <fullName evidence="2">Uncharacterized protein</fullName>
    </submittedName>
</protein>
<reference evidence="2 3" key="1">
    <citation type="submission" date="2015-12" db="EMBL/GenBank/DDBJ databases">
        <title>Draft genome of the nematode, Onchocerca flexuosa.</title>
        <authorList>
            <person name="Mitreva M."/>
        </authorList>
    </citation>
    <scope>NUCLEOTIDE SEQUENCE [LARGE SCALE GENOMIC DNA]</scope>
    <source>
        <strain evidence="2">Red Deer</strain>
    </source>
</reference>
<gene>
    <name evidence="2" type="ORF">X798_01910</name>
</gene>
<dbReference type="EMBL" id="KZ269982">
    <property type="protein sequence ID" value="OZC11084.1"/>
    <property type="molecule type" value="Genomic_DNA"/>
</dbReference>
<name>A0A238C136_9BILA</name>
<dbReference type="OrthoDB" id="5848902at2759"/>
<accession>A0A238C136</accession>
<feature type="region of interest" description="Disordered" evidence="1">
    <location>
        <begin position="1"/>
        <end position="38"/>
    </location>
</feature>
<sequence>MTSQPKNVLSGDPKKPWIQSGVEYDAQKKRKKQKQHRSLKEIITSKGKLMNSTLSKQPAHISYCDLAKKFFEVNKMISIHKKWKNNPLKETANDTCYIKSTEEKILTNEDVEFVIDFFLRTPWFK</sequence>
<evidence type="ECO:0000256" key="1">
    <source>
        <dbReference type="SAM" id="MobiDB-lite"/>
    </source>
</evidence>
<dbReference type="AlphaFoldDB" id="A0A238C136"/>
<dbReference type="Proteomes" id="UP000242913">
    <property type="component" value="Unassembled WGS sequence"/>
</dbReference>
<organism evidence="2 3">
    <name type="scientific">Onchocerca flexuosa</name>
    <dbReference type="NCBI Taxonomy" id="387005"/>
    <lineage>
        <taxon>Eukaryota</taxon>
        <taxon>Metazoa</taxon>
        <taxon>Ecdysozoa</taxon>
        <taxon>Nematoda</taxon>
        <taxon>Chromadorea</taxon>
        <taxon>Rhabditida</taxon>
        <taxon>Spirurina</taxon>
        <taxon>Spiruromorpha</taxon>
        <taxon>Filarioidea</taxon>
        <taxon>Onchocercidae</taxon>
        <taxon>Onchocerca</taxon>
    </lineage>
</organism>
<evidence type="ECO:0000313" key="2">
    <source>
        <dbReference type="EMBL" id="OZC11084.1"/>
    </source>
</evidence>
<keyword evidence="3" id="KW-1185">Reference proteome</keyword>
<feature type="compositionally biased region" description="Basic residues" evidence="1">
    <location>
        <begin position="28"/>
        <end position="37"/>
    </location>
</feature>
<proteinExistence type="predicted"/>